<sequence length="369" mass="42445">MIKLLQEAMNFTPIITTKDYLGIDSNQDKNWLESLDDVIAGVTNVSTCSISIGVEKLALLDYSFPYFRMRIVWLAPPTRPGHVWLRLLSPLNGYMWLILLILIILLKTIFCILKMKSIEKFSHRHFIGINKLKGVALRMWGVMVGQPVKVSPKRFRDFYIVGLWILFTFVVRSAYQSVLIGALKTETVVGNYASLQDAYEHGYKFGGRAGMLLYFEHDPQILEEFEIVPEIRFEEVFNQVLEGKRKFVFATSLEYAWAYCLSRGIMEDECGHVLSDSIMTVPLVVWMKKNSPFLEILSTMLQRFLESGLLEINTKPVTRVASQTSSDPTPLTRNQTLSCFLCLLAGYTLSLLIFFFENLNFVKKRIWLE</sequence>
<evidence type="ECO:0000256" key="5">
    <source>
        <dbReference type="ARBA" id="ARBA00023136"/>
    </source>
</evidence>
<dbReference type="GO" id="GO:0005886">
    <property type="term" value="C:plasma membrane"/>
    <property type="evidence" value="ECO:0007669"/>
    <property type="project" value="UniProtKB-SubCell"/>
</dbReference>
<dbReference type="InterPro" id="IPR052192">
    <property type="entry name" value="Insect_Ionotropic_Sensory_Rcpt"/>
</dbReference>
<dbReference type="PANTHER" id="PTHR42643">
    <property type="entry name" value="IONOTROPIC RECEPTOR 20A-RELATED"/>
    <property type="match status" value="1"/>
</dbReference>
<reference evidence="9 10" key="1">
    <citation type="journal article" date="2015" name="Nat. Commun.">
        <title>Outbred genome sequencing and CRISPR/Cas9 gene editing in butterflies.</title>
        <authorList>
            <person name="Li X."/>
            <person name="Fan D."/>
            <person name="Zhang W."/>
            <person name="Liu G."/>
            <person name="Zhang L."/>
            <person name="Zhao L."/>
            <person name="Fang X."/>
            <person name="Chen L."/>
            <person name="Dong Y."/>
            <person name="Chen Y."/>
            <person name="Ding Y."/>
            <person name="Zhao R."/>
            <person name="Feng M."/>
            <person name="Zhu Y."/>
            <person name="Feng Y."/>
            <person name="Jiang X."/>
            <person name="Zhu D."/>
            <person name="Xiang H."/>
            <person name="Feng X."/>
            <person name="Li S."/>
            <person name="Wang J."/>
            <person name="Zhang G."/>
            <person name="Kronforst M.R."/>
            <person name="Wang W."/>
        </authorList>
    </citation>
    <scope>NUCLEOTIDE SEQUENCE [LARGE SCALE GENOMIC DNA]</scope>
    <source>
        <strain evidence="9">Ya'a_city_454_Px</strain>
        <tissue evidence="9">Whole body</tissue>
    </source>
</reference>
<protein>
    <recommendedName>
        <fullName evidence="11">Ionotropic glutamate receptor C-terminal domain-containing protein</fullName>
    </recommendedName>
</protein>
<gene>
    <name evidence="9" type="ORF">RR46_06390</name>
</gene>
<proteinExistence type="predicted"/>
<evidence type="ECO:0008006" key="11">
    <source>
        <dbReference type="Google" id="ProtNLM"/>
    </source>
</evidence>
<dbReference type="EMBL" id="KQ459185">
    <property type="protein sequence ID" value="KPJ03234.1"/>
    <property type="molecule type" value="Genomic_DNA"/>
</dbReference>
<dbReference type="SUPFAM" id="SSF53850">
    <property type="entry name" value="Periplasmic binding protein-like II"/>
    <property type="match status" value="1"/>
</dbReference>
<keyword evidence="7" id="KW-0325">Glycoprotein</keyword>
<keyword evidence="2" id="KW-1003">Cell membrane</keyword>
<name>A0A194QCT8_PAPXU</name>
<keyword evidence="6" id="KW-0675">Receptor</keyword>
<keyword evidence="10" id="KW-1185">Reference proteome</keyword>
<dbReference type="Gene3D" id="1.10.287.70">
    <property type="match status" value="1"/>
</dbReference>
<evidence type="ECO:0000256" key="8">
    <source>
        <dbReference type="SAM" id="Phobius"/>
    </source>
</evidence>
<keyword evidence="4 8" id="KW-1133">Transmembrane helix</keyword>
<feature type="transmembrane region" description="Helical" evidence="8">
    <location>
        <begin position="94"/>
        <end position="113"/>
    </location>
</feature>
<keyword evidence="3 8" id="KW-0812">Transmembrane</keyword>
<evidence type="ECO:0000256" key="2">
    <source>
        <dbReference type="ARBA" id="ARBA00022475"/>
    </source>
</evidence>
<evidence type="ECO:0000256" key="4">
    <source>
        <dbReference type="ARBA" id="ARBA00022989"/>
    </source>
</evidence>
<dbReference type="Proteomes" id="UP000053268">
    <property type="component" value="Unassembled WGS sequence"/>
</dbReference>
<feature type="transmembrane region" description="Helical" evidence="8">
    <location>
        <begin position="158"/>
        <end position="175"/>
    </location>
</feature>
<dbReference type="PANTHER" id="PTHR42643:SF30">
    <property type="entry name" value="IONOTROPIC RECEPTOR 40A-RELATED"/>
    <property type="match status" value="1"/>
</dbReference>
<keyword evidence="5 8" id="KW-0472">Membrane</keyword>
<evidence type="ECO:0000256" key="3">
    <source>
        <dbReference type="ARBA" id="ARBA00022692"/>
    </source>
</evidence>
<feature type="transmembrane region" description="Helical" evidence="8">
    <location>
        <begin position="335"/>
        <end position="356"/>
    </location>
</feature>
<comment type="subcellular location">
    <subcellularLocation>
        <location evidence="1">Cell membrane</location>
        <topology evidence="1">Multi-pass membrane protein</topology>
    </subcellularLocation>
</comment>
<evidence type="ECO:0000313" key="10">
    <source>
        <dbReference type="Proteomes" id="UP000053268"/>
    </source>
</evidence>
<dbReference type="AlphaFoldDB" id="A0A194QCT8"/>
<evidence type="ECO:0000256" key="6">
    <source>
        <dbReference type="ARBA" id="ARBA00023170"/>
    </source>
</evidence>
<evidence type="ECO:0000313" key="9">
    <source>
        <dbReference type="EMBL" id="KPJ03234.1"/>
    </source>
</evidence>
<evidence type="ECO:0000256" key="7">
    <source>
        <dbReference type="ARBA" id="ARBA00023180"/>
    </source>
</evidence>
<accession>A0A194QCT8</accession>
<organism evidence="9 10">
    <name type="scientific">Papilio xuthus</name>
    <name type="common">Asian swallowtail butterfly</name>
    <dbReference type="NCBI Taxonomy" id="66420"/>
    <lineage>
        <taxon>Eukaryota</taxon>
        <taxon>Metazoa</taxon>
        <taxon>Ecdysozoa</taxon>
        <taxon>Arthropoda</taxon>
        <taxon>Hexapoda</taxon>
        <taxon>Insecta</taxon>
        <taxon>Pterygota</taxon>
        <taxon>Neoptera</taxon>
        <taxon>Endopterygota</taxon>
        <taxon>Lepidoptera</taxon>
        <taxon>Glossata</taxon>
        <taxon>Ditrysia</taxon>
        <taxon>Papilionoidea</taxon>
        <taxon>Papilionidae</taxon>
        <taxon>Papilioninae</taxon>
        <taxon>Papilio</taxon>
    </lineage>
</organism>
<evidence type="ECO:0000256" key="1">
    <source>
        <dbReference type="ARBA" id="ARBA00004651"/>
    </source>
</evidence>